<dbReference type="RefSeq" id="WP_079702508.1">
    <property type="nucleotide sequence ID" value="NZ_FUYR01000002.1"/>
</dbReference>
<protein>
    <submittedName>
        <fullName evidence="2">Uncharacterized protein</fullName>
    </submittedName>
</protein>
<keyword evidence="1" id="KW-0812">Transmembrane</keyword>
<dbReference type="STRING" id="572036.SAMN05661099_1963"/>
<keyword evidence="1" id="KW-1133">Transmembrane helix</keyword>
<dbReference type="AlphaFoldDB" id="A0A1T5CWF1"/>
<sequence>MHTFKTKPDGFRQIRRSIIFCEFPLLFLSLSTGLLAAAIGKPDRSIDWSFIGAVLLVVLVILAVLLLNILTERRHIYEDFLLTIDENGITREQYNANVLTVGKDEVREIYKTSNGGIVINGVGGSDPINIPPQMEQSDKLERLFSEIKPFSTAPILEKYKFQIIFTFLALFAAFNFVTSKPLVWVSGFMLLSFDSYLLYKIYQHTNLRDVPKGRLILALYFVFIIIRKVYSTTGG</sequence>
<keyword evidence="3" id="KW-1185">Reference proteome</keyword>
<dbReference type="Proteomes" id="UP000189981">
    <property type="component" value="Unassembled WGS sequence"/>
</dbReference>
<feature type="transmembrane region" description="Helical" evidence="1">
    <location>
        <begin position="20"/>
        <end position="40"/>
    </location>
</feature>
<keyword evidence="1" id="KW-0472">Membrane</keyword>
<proteinExistence type="predicted"/>
<evidence type="ECO:0000313" key="2">
    <source>
        <dbReference type="EMBL" id="SKB63845.1"/>
    </source>
</evidence>
<reference evidence="3" key="1">
    <citation type="submission" date="2017-02" db="EMBL/GenBank/DDBJ databases">
        <authorList>
            <person name="Varghese N."/>
            <person name="Submissions S."/>
        </authorList>
    </citation>
    <scope>NUCLEOTIDE SEQUENCE [LARGE SCALE GENOMIC DNA]</scope>
    <source>
        <strain evidence="3">DSM 22385</strain>
    </source>
</reference>
<feature type="transmembrane region" description="Helical" evidence="1">
    <location>
        <begin position="159"/>
        <end position="177"/>
    </location>
</feature>
<dbReference type="OrthoDB" id="1355414at2"/>
<dbReference type="EMBL" id="FUYR01000002">
    <property type="protein sequence ID" value="SKB63845.1"/>
    <property type="molecule type" value="Genomic_DNA"/>
</dbReference>
<accession>A0A1T5CWF1</accession>
<gene>
    <name evidence="2" type="ORF">SAMN05661099_1963</name>
</gene>
<organism evidence="2 3">
    <name type="scientific">Daejeonella lutea</name>
    <dbReference type="NCBI Taxonomy" id="572036"/>
    <lineage>
        <taxon>Bacteria</taxon>
        <taxon>Pseudomonadati</taxon>
        <taxon>Bacteroidota</taxon>
        <taxon>Sphingobacteriia</taxon>
        <taxon>Sphingobacteriales</taxon>
        <taxon>Sphingobacteriaceae</taxon>
        <taxon>Daejeonella</taxon>
    </lineage>
</organism>
<evidence type="ECO:0000256" key="1">
    <source>
        <dbReference type="SAM" id="Phobius"/>
    </source>
</evidence>
<name>A0A1T5CWF1_9SPHI</name>
<feature type="transmembrane region" description="Helical" evidence="1">
    <location>
        <begin position="46"/>
        <end position="70"/>
    </location>
</feature>
<feature type="transmembrane region" description="Helical" evidence="1">
    <location>
        <begin position="214"/>
        <end position="230"/>
    </location>
</feature>
<evidence type="ECO:0000313" key="3">
    <source>
        <dbReference type="Proteomes" id="UP000189981"/>
    </source>
</evidence>